<proteinExistence type="predicted"/>
<dbReference type="EMBL" id="MU004197">
    <property type="protein sequence ID" value="KAF2490301.1"/>
    <property type="molecule type" value="Genomic_DNA"/>
</dbReference>
<dbReference type="InterPro" id="IPR038333">
    <property type="entry name" value="T1MK-like_N_sf"/>
</dbReference>
<accession>A0A6A6QDT3</accession>
<protein>
    <submittedName>
        <fullName evidence="3">Uncharacterized protein</fullName>
    </submittedName>
</protein>
<keyword evidence="2" id="KW-0175">Coiled coil</keyword>
<sequence length="307" mass="34321">MSHGNHEVAGRDPEEMNSFVKEMVNSAKPHVALDKTHTDLTCATKPNRRVSALRNYASKHKQQADKSSAMLEHCEREKKQLRALFESVRQNYNTLLAEDSKKTDRISKLEDEVSRLKSELSKLRATAILTTSSTICLPLRPADPQKLSQAPVAQTGTFSMALTDPSAPRYALPLPACRSAAHSASNNVASLAAARKLVSKLCWNHHDVCDGQFPCENCTSTGRDCEYKRCHYYKNRKGRTCQRMKCFIIHNEMGCGFDDDILREAAHKISSRVGGNFLERGARTVSPRAGPKDMDDYDDMEMELCLA</sequence>
<dbReference type="Proteomes" id="UP000799750">
    <property type="component" value="Unassembled WGS sequence"/>
</dbReference>
<reference evidence="3" key="1">
    <citation type="journal article" date="2020" name="Stud. Mycol.">
        <title>101 Dothideomycetes genomes: a test case for predicting lifestyles and emergence of pathogens.</title>
        <authorList>
            <person name="Haridas S."/>
            <person name="Albert R."/>
            <person name="Binder M."/>
            <person name="Bloem J."/>
            <person name="Labutti K."/>
            <person name="Salamov A."/>
            <person name="Andreopoulos B."/>
            <person name="Baker S."/>
            <person name="Barry K."/>
            <person name="Bills G."/>
            <person name="Bluhm B."/>
            <person name="Cannon C."/>
            <person name="Castanera R."/>
            <person name="Culley D."/>
            <person name="Daum C."/>
            <person name="Ezra D."/>
            <person name="Gonzalez J."/>
            <person name="Henrissat B."/>
            <person name="Kuo A."/>
            <person name="Liang C."/>
            <person name="Lipzen A."/>
            <person name="Lutzoni F."/>
            <person name="Magnuson J."/>
            <person name="Mondo S."/>
            <person name="Nolan M."/>
            <person name="Ohm R."/>
            <person name="Pangilinan J."/>
            <person name="Park H.-J."/>
            <person name="Ramirez L."/>
            <person name="Alfaro M."/>
            <person name="Sun H."/>
            <person name="Tritt A."/>
            <person name="Yoshinaga Y."/>
            <person name="Zwiers L.-H."/>
            <person name="Turgeon B."/>
            <person name="Goodwin S."/>
            <person name="Spatafora J."/>
            <person name="Crous P."/>
            <person name="Grigoriev I."/>
        </authorList>
    </citation>
    <scope>NUCLEOTIDE SEQUENCE</scope>
    <source>
        <strain evidence="3">CBS 269.34</strain>
    </source>
</reference>
<evidence type="ECO:0000256" key="2">
    <source>
        <dbReference type="SAM" id="Coils"/>
    </source>
</evidence>
<dbReference type="Gene3D" id="1.20.1260.30">
    <property type="match status" value="1"/>
</dbReference>
<name>A0A6A6QDT3_9PEZI</name>
<feature type="coiled-coil region" evidence="2">
    <location>
        <begin position="64"/>
        <end position="126"/>
    </location>
</feature>
<keyword evidence="1" id="KW-0680">Restriction system</keyword>
<dbReference type="GO" id="GO:0009307">
    <property type="term" value="P:DNA restriction-modification system"/>
    <property type="evidence" value="ECO:0007669"/>
    <property type="project" value="UniProtKB-KW"/>
</dbReference>
<evidence type="ECO:0000313" key="4">
    <source>
        <dbReference type="Proteomes" id="UP000799750"/>
    </source>
</evidence>
<keyword evidence="4" id="KW-1185">Reference proteome</keyword>
<evidence type="ECO:0000256" key="1">
    <source>
        <dbReference type="ARBA" id="ARBA00022747"/>
    </source>
</evidence>
<evidence type="ECO:0000313" key="3">
    <source>
        <dbReference type="EMBL" id="KAF2490301.1"/>
    </source>
</evidence>
<gene>
    <name evidence="3" type="ORF">BU16DRAFT_566333</name>
</gene>
<dbReference type="AlphaFoldDB" id="A0A6A6QDT3"/>
<organism evidence="3 4">
    <name type="scientific">Lophium mytilinum</name>
    <dbReference type="NCBI Taxonomy" id="390894"/>
    <lineage>
        <taxon>Eukaryota</taxon>
        <taxon>Fungi</taxon>
        <taxon>Dikarya</taxon>
        <taxon>Ascomycota</taxon>
        <taxon>Pezizomycotina</taxon>
        <taxon>Dothideomycetes</taxon>
        <taxon>Pleosporomycetidae</taxon>
        <taxon>Mytilinidiales</taxon>
        <taxon>Mytilinidiaceae</taxon>
        <taxon>Lophium</taxon>
    </lineage>
</organism>